<dbReference type="AlphaFoldDB" id="A0A3P1C0W1"/>
<dbReference type="SUPFAM" id="SSF53218">
    <property type="entry name" value="Molybdenum cofactor biosynthesis proteins"/>
    <property type="match status" value="1"/>
</dbReference>
<feature type="domain" description="MoaB/Mog" evidence="2">
    <location>
        <begin position="7"/>
        <end position="174"/>
    </location>
</feature>
<dbReference type="InterPro" id="IPR008135">
    <property type="entry name" value="Competence-induced_CinA"/>
</dbReference>
<dbReference type="PIRSF" id="PIRSF006728">
    <property type="entry name" value="CinA"/>
    <property type="match status" value="1"/>
</dbReference>
<dbReference type="PANTHER" id="PTHR13939">
    <property type="entry name" value="NICOTINAMIDE-NUCLEOTIDE AMIDOHYDROLASE PNCC"/>
    <property type="match status" value="1"/>
</dbReference>
<dbReference type="InterPro" id="IPR036425">
    <property type="entry name" value="MoaB/Mog-like_dom_sf"/>
</dbReference>
<accession>A0A3P1C0W1</accession>
<dbReference type="InterPro" id="IPR008136">
    <property type="entry name" value="CinA_C"/>
</dbReference>
<gene>
    <name evidence="3" type="ORF">EHT25_04120</name>
</gene>
<dbReference type="SUPFAM" id="SSF142433">
    <property type="entry name" value="CinA-like"/>
    <property type="match status" value="1"/>
</dbReference>
<dbReference type="OrthoDB" id="9801454at2"/>
<dbReference type="CDD" id="cd00885">
    <property type="entry name" value="cinA"/>
    <property type="match status" value="1"/>
</dbReference>
<dbReference type="NCBIfam" id="NF001813">
    <property type="entry name" value="PRK00549.1"/>
    <property type="match status" value="1"/>
</dbReference>
<dbReference type="Pfam" id="PF02464">
    <property type="entry name" value="CinA"/>
    <property type="match status" value="1"/>
</dbReference>
<dbReference type="EMBL" id="RQJO01000007">
    <property type="protein sequence ID" value="RRB06977.1"/>
    <property type="molecule type" value="Genomic_DNA"/>
</dbReference>
<comment type="caution">
    <text evidence="3">The sequence shown here is derived from an EMBL/GenBank/DDBJ whole genome shotgun (WGS) entry which is preliminary data.</text>
</comment>
<organism evidence="3 4">
    <name type="scientific">Larkinella rosea</name>
    <dbReference type="NCBI Taxonomy" id="2025312"/>
    <lineage>
        <taxon>Bacteria</taxon>
        <taxon>Pseudomonadati</taxon>
        <taxon>Bacteroidota</taxon>
        <taxon>Cytophagia</taxon>
        <taxon>Cytophagales</taxon>
        <taxon>Spirosomataceae</taxon>
        <taxon>Larkinella</taxon>
    </lineage>
</organism>
<dbReference type="Pfam" id="PF00994">
    <property type="entry name" value="MoCF_biosynth"/>
    <property type="match status" value="1"/>
</dbReference>
<evidence type="ECO:0000259" key="2">
    <source>
        <dbReference type="SMART" id="SM00852"/>
    </source>
</evidence>
<dbReference type="SMART" id="SM00852">
    <property type="entry name" value="MoCF_biosynth"/>
    <property type="match status" value="1"/>
</dbReference>
<dbReference type="InterPro" id="IPR050101">
    <property type="entry name" value="CinA"/>
</dbReference>
<dbReference type="HAMAP" id="MF_00226_B">
    <property type="entry name" value="CinA_B"/>
    <property type="match status" value="1"/>
</dbReference>
<proteinExistence type="inferred from homology"/>
<dbReference type="InterPro" id="IPR001453">
    <property type="entry name" value="MoaB/Mog_dom"/>
</dbReference>
<evidence type="ECO:0000313" key="4">
    <source>
        <dbReference type="Proteomes" id="UP000271925"/>
    </source>
</evidence>
<dbReference type="PANTHER" id="PTHR13939:SF0">
    <property type="entry name" value="NMN AMIDOHYDROLASE-LIKE PROTEIN YFAY"/>
    <property type="match status" value="1"/>
</dbReference>
<dbReference type="Gene3D" id="3.40.980.10">
    <property type="entry name" value="MoaB/Mog-like domain"/>
    <property type="match status" value="1"/>
</dbReference>
<dbReference type="Gene3D" id="3.90.950.20">
    <property type="entry name" value="CinA-like"/>
    <property type="match status" value="1"/>
</dbReference>
<dbReference type="RefSeq" id="WP_124871052.1">
    <property type="nucleotide sequence ID" value="NZ_RQJO01000007.1"/>
</dbReference>
<sequence length="419" mass="45922">MKPILAEVITIGDEILFGQITDTNTQWLGAELTKIGIRTVRKSSVGDQKEAILTILDEATKRVDLVILTGGLGPTKDDITKVTICEFFNTTLERNPEALAFVTKFFESRGRQITEINARQADLPLNCTYIPNDWGTAPGMWFNENGTIYISLPGVPFEMKNLMQHRLIPMLQKHFETPAIVHKMILTVGIGESFLAETIAAWEDALPSHIKLAYLPSFSQVRLRLTGTGTDPILLKKELDEQVAAVLPLIQPFVFGYDDDQLETKIAELLSAKTWMLATAESCTGGFVASQITKYAGSSAYFVGGVVSYSNTVKVNQLGVKPETLSQFGAVSEETVREMAEGVRKNLGANVGIATSGVAGPDGGTPEKPVGTIWIACSTEKQTVARLLKFGPHREQNIQLTSVHVLNLLRQTLLDEQEE</sequence>
<comment type="similarity">
    <text evidence="1">Belongs to the CinA family.</text>
</comment>
<dbReference type="NCBIfam" id="TIGR00199">
    <property type="entry name" value="PncC_domain"/>
    <property type="match status" value="1"/>
</dbReference>
<name>A0A3P1C0W1_9BACT</name>
<protein>
    <recommendedName>
        <fullName evidence="1">CinA-like protein</fullName>
    </recommendedName>
</protein>
<dbReference type="Pfam" id="PF18146">
    <property type="entry name" value="CinA_KH"/>
    <property type="match status" value="1"/>
</dbReference>
<dbReference type="InterPro" id="IPR036653">
    <property type="entry name" value="CinA-like_C"/>
</dbReference>
<dbReference type="Proteomes" id="UP000271925">
    <property type="component" value="Unassembled WGS sequence"/>
</dbReference>
<reference evidence="3 4" key="1">
    <citation type="submission" date="2018-11" db="EMBL/GenBank/DDBJ databases">
        <authorList>
            <person name="Zhou Z."/>
            <person name="Wang G."/>
        </authorList>
    </citation>
    <scope>NUCLEOTIDE SEQUENCE [LARGE SCALE GENOMIC DNA]</scope>
    <source>
        <strain evidence="3 4">KCTC52004</strain>
    </source>
</reference>
<dbReference type="InterPro" id="IPR041424">
    <property type="entry name" value="CinA_KH"/>
</dbReference>
<dbReference type="NCBIfam" id="TIGR00177">
    <property type="entry name" value="molyb_syn"/>
    <property type="match status" value="1"/>
</dbReference>
<dbReference type="NCBIfam" id="TIGR00200">
    <property type="entry name" value="cinA_nterm"/>
    <property type="match status" value="1"/>
</dbReference>
<keyword evidence="4" id="KW-1185">Reference proteome</keyword>
<evidence type="ECO:0000313" key="3">
    <source>
        <dbReference type="EMBL" id="RRB06977.1"/>
    </source>
</evidence>
<evidence type="ECO:0000256" key="1">
    <source>
        <dbReference type="HAMAP-Rule" id="MF_00226"/>
    </source>
</evidence>